<dbReference type="Proteomes" id="UP001501444">
    <property type="component" value="Unassembled WGS sequence"/>
</dbReference>
<accession>A0ABN3FRR2</accession>
<dbReference type="EMBL" id="BAAARV010000016">
    <property type="protein sequence ID" value="GAA2336006.1"/>
    <property type="molecule type" value="Genomic_DNA"/>
</dbReference>
<organism evidence="1 2">
    <name type="scientific">Dactylosporangium salmoneum</name>
    <dbReference type="NCBI Taxonomy" id="53361"/>
    <lineage>
        <taxon>Bacteria</taxon>
        <taxon>Bacillati</taxon>
        <taxon>Actinomycetota</taxon>
        <taxon>Actinomycetes</taxon>
        <taxon>Micromonosporales</taxon>
        <taxon>Micromonosporaceae</taxon>
        <taxon>Dactylosporangium</taxon>
    </lineage>
</organism>
<evidence type="ECO:0000313" key="1">
    <source>
        <dbReference type="EMBL" id="GAA2336006.1"/>
    </source>
</evidence>
<comment type="caution">
    <text evidence="1">The sequence shown here is derived from an EMBL/GenBank/DDBJ whole genome shotgun (WGS) entry which is preliminary data.</text>
</comment>
<protein>
    <submittedName>
        <fullName evidence="1">Uncharacterized protein</fullName>
    </submittedName>
</protein>
<sequence length="129" mass="14588">MSAPHQPNLACIADLRALYESDPRELAVVVLWLGCGATLHEQRPLLQVDQVFRQIAQGIPELQRVSLLQASPHAAPVREIVYEAVQVLEHNRLVLWRYLGADYVREEITLTRLGRAALLSGDIPRYLTR</sequence>
<dbReference type="RefSeq" id="WP_344611625.1">
    <property type="nucleotide sequence ID" value="NZ_BAAARV010000016.1"/>
</dbReference>
<evidence type="ECO:0000313" key="2">
    <source>
        <dbReference type="Proteomes" id="UP001501444"/>
    </source>
</evidence>
<name>A0ABN3FRR2_9ACTN</name>
<proteinExistence type="predicted"/>
<reference evidence="1 2" key="1">
    <citation type="journal article" date="2019" name="Int. J. Syst. Evol. Microbiol.">
        <title>The Global Catalogue of Microorganisms (GCM) 10K type strain sequencing project: providing services to taxonomists for standard genome sequencing and annotation.</title>
        <authorList>
            <consortium name="The Broad Institute Genomics Platform"/>
            <consortium name="The Broad Institute Genome Sequencing Center for Infectious Disease"/>
            <person name="Wu L."/>
            <person name="Ma J."/>
        </authorList>
    </citation>
    <scope>NUCLEOTIDE SEQUENCE [LARGE SCALE GENOMIC DNA]</scope>
    <source>
        <strain evidence="1 2">JCM 3272</strain>
    </source>
</reference>
<keyword evidence="2" id="KW-1185">Reference proteome</keyword>
<gene>
    <name evidence="1" type="ORF">GCM10010170_016160</name>
</gene>